<accession>A0A180G007</accession>
<name>A0A180G007_PUCT1</name>
<organism evidence="1">
    <name type="scientific">Puccinia triticina (isolate 1-1 / race 1 (BBBD))</name>
    <name type="common">Brown leaf rust fungus</name>
    <dbReference type="NCBI Taxonomy" id="630390"/>
    <lineage>
        <taxon>Eukaryota</taxon>
        <taxon>Fungi</taxon>
        <taxon>Dikarya</taxon>
        <taxon>Basidiomycota</taxon>
        <taxon>Pucciniomycotina</taxon>
        <taxon>Pucciniomycetes</taxon>
        <taxon>Pucciniales</taxon>
        <taxon>Pucciniaceae</taxon>
        <taxon>Puccinia</taxon>
    </lineage>
</organism>
<dbReference type="EMBL" id="ADAS02002545">
    <property type="protein sequence ID" value="OAV85812.1"/>
    <property type="molecule type" value="Genomic_DNA"/>
</dbReference>
<keyword evidence="3" id="KW-1185">Reference proteome</keyword>
<reference evidence="2" key="4">
    <citation type="submission" date="2025-05" db="UniProtKB">
        <authorList>
            <consortium name="EnsemblFungi"/>
        </authorList>
    </citation>
    <scope>IDENTIFICATION</scope>
    <source>
        <strain evidence="2">isolate 1-1 / race 1 (BBBD)</strain>
    </source>
</reference>
<dbReference type="Proteomes" id="UP000005240">
    <property type="component" value="Unassembled WGS sequence"/>
</dbReference>
<gene>
    <name evidence="1" type="ORF">PTTG_30252</name>
</gene>
<evidence type="ECO:0000313" key="3">
    <source>
        <dbReference type="Proteomes" id="UP000005240"/>
    </source>
</evidence>
<proteinExistence type="predicted"/>
<reference evidence="1" key="1">
    <citation type="submission" date="2009-11" db="EMBL/GenBank/DDBJ databases">
        <authorList>
            <consortium name="The Broad Institute Genome Sequencing Platform"/>
            <person name="Ward D."/>
            <person name="Feldgarden M."/>
            <person name="Earl A."/>
            <person name="Young S.K."/>
            <person name="Zeng Q."/>
            <person name="Koehrsen M."/>
            <person name="Alvarado L."/>
            <person name="Berlin A."/>
            <person name="Bochicchio J."/>
            <person name="Borenstein D."/>
            <person name="Chapman S.B."/>
            <person name="Chen Z."/>
            <person name="Engels R."/>
            <person name="Freedman E."/>
            <person name="Gellesch M."/>
            <person name="Goldberg J."/>
            <person name="Griggs A."/>
            <person name="Gujja S."/>
            <person name="Heilman E."/>
            <person name="Heiman D."/>
            <person name="Hepburn T."/>
            <person name="Howarth C."/>
            <person name="Jen D."/>
            <person name="Larson L."/>
            <person name="Lewis B."/>
            <person name="Mehta T."/>
            <person name="Park D."/>
            <person name="Pearson M."/>
            <person name="Roberts A."/>
            <person name="Saif S."/>
            <person name="Shea T."/>
            <person name="Shenoy N."/>
            <person name="Sisk P."/>
            <person name="Stolte C."/>
            <person name="Sykes S."/>
            <person name="Thomson T."/>
            <person name="Walk T."/>
            <person name="White J."/>
            <person name="Yandava C."/>
            <person name="Izard J."/>
            <person name="Baranova O.V."/>
            <person name="Blanton J.M."/>
            <person name="Tanner A.C."/>
            <person name="Dewhirst F.E."/>
            <person name="Haas B."/>
            <person name="Nusbaum C."/>
            <person name="Birren B."/>
        </authorList>
    </citation>
    <scope>NUCLEOTIDE SEQUENCE [LARGE SCALE GENOMIC DNA]</scope>
    <source>
        <strain evidence="1">1-1 BBBD Race 1</strain>
    </source>
</reference>
<feature type="non-terminal residue" evidence="1">
    <location>
        <position position="1"/>
    </location>
</feature>
<evidence type="ECO:0000313" key="2">
    <source>
        <dbReference type="EnsemblFungi" id="PTTG_30252-t43_1-p1"/>
    </source>
</evidence>
<dbReference type="AlphaFoldDB" id="A0A180G007"/>
<reference evidence="1" key="2">
    <citation type="submission" date="2016-05" db="EMBL/GenBank/DDBJ databases">
        <title>Comparative analysis highlights variable genome content of wheat rusts and divergence of the mating loci.</title>
        <authorList>
            <person name="Cuomo C.A."/>
            <person name="Bakkeren G."/>
            <person name="Szabo L."/>
            <person name="Khalil H."/>
            <person name="Joly D."/>
            <person name="Goldberg J."/>
            <person name="Young S."/>
            <person name="Zeng Q."/>
            <person name="Fellers J."/>
        </authorList>
    </citation>
    <scope>NUCLEOTIDE SEQUENCE [LARGE SCALE GENOMIC DNA]</scope>
    <source>
        <strain evidence="1">1-1 BBBD Race 1</strain>
    </source>
</reference>
<sequence length="182" mass="19880">GQTLRRWNQPCTRTVLGGLRGDPHHCHQPTARLNITARSRKRNVKLIPAIGKIQCAIHNQSKPQLSSPAPANNSGQKTTLLPDLTLRLARLPCAMPDVQQAAHPDRLALAIDLDGEGGLCGPLQEALVVGSAAAQKKRFSEAQKGQYVTQRDLLLDILNQLGLPYTARWHKSRTSTRAILIA</sequence>
<dbReference type="VEuPathDB" id="FungiDB:PTTG_30252"/>
<dbReference type="EnsemblFungi" id="PTTG_30252-t43_1">
    <property type="protein sequence ID" value="PTTG_30252-t43_1-p1"/>
    <property type="gene ID" value="PTTG_30252"/>
</dbReference>
<evidence type="ECO:0000313" key="1">
    <source>
        <dbReference type="EMBL" id="OAV85812.1"/>
    </source>
</evidence>
<protein>
    <submittedName>
        <fullName evidence="1 2">Uncharacterized protein</fullName>
    </submittedName>
</protein>
<reference evidence="2 3" key="3">
    <citation type="journal article" date="2017" name="G3 (Bethesda)">
        <title>Comparative analysis highlights variable genome content of wheat rusts and divergence of the mating loci.</title>
        <authorList>
            <person name="Cuomo C.A."/>
            <person name="Bakkeren G."/>
            <person name="Khalil H.B."/>
            <person name="Panwar V."/>
            <person name="Joly D."/>
            <person name="Linning R."/>
            <person name="Sakthikumar S."/>
            <person name="Song X."/>
            <person name="Adiconis X."/>
            <person name="Fan L."/>
            <person name="Goldberg J.M."/>
            <person name="Levin J.Z."/>
            <person name="Young S."/>
            <person name="Zeng Q."/>
            <person name="Anikster Y."/>
            <person name="Bruce M."/>
            <person name="Wang M."/>
            <person name="Yin C."/>
            <person name="McCallum B."/>
            <person name="Szabo L.J."/>
            <person name="Hulbert S."/>
            <person name="Chen X."/>
            <person name="Fellers J.P."/>
        </authorList>
    </citation>
    <scope>NUCLEOTIDE SEQUENCE</scope>
    <source>
        <strain evidence="3">Isolate 1-1 / race 1 (BBBD)</strain>
        <strain evidence="2">isolate 1-1 / race 1 (BBBD)</strain>
    </source>
</reference>